<dbReference type="PROSITE" id="PS50908">
    <property type="entry name" value="RWD"/>
    <property type="match status" value="1"/>
</dbReference>
<dbReference type="PANTHER" id="PTHR21275">
    <property type="entry name" value="RWD DOMAIN-CONTAINING PROTEIN 4"/>
    <property type="match status" value="1"/>
</dbReference>
<sequence>MLSDEVEDEILALQSIYDSLFTRTEDNQIRAVITPAEEHDAETGGVTALYLEATLPPEYPEQSIPDFSLGNLNNSHWSAKVKQEIFCSLQEQAQELLGTCSLYTVIEWAREQLPHWSIRLASTVKQDETPEKEDLPVQLADDEDDEASQTKFMSKAQKRRHYDRFGATNEKPRGHDWIDIVAHLAKR</sequence>
<feature type="region of interest" description="Disordered" evidence="1">
    <location>
        <begin position="125"/>
        <end position="171"/>
    </location>
</feature>
<name>A0ABR2YKC7_9CHLO</name>
<dbReference type="InterPro" id="IPR016135">
    <property type="entry name" value="UBQ-conjugating_enzyme/RWD"/>
</dbReference>
<dbReference type="Proteomes" id="UP001491310">
    <property type="component" value="Unassembled WGS sequence"/>
</dbReference>
<organism evidence="3 4">
    <name type="scientific">Coccomyxa subellipsoidea</name>
    <dbReference type="NCBI Taxonomy" id="248742"/>
    <lineage>
        <taxon>Eukaryota</taxon>
        <taxon>Viridiplantae</taxon>
        <taxon>Chlorophyta</taxon>
        <taxon>core chlorophytes</taxon>
        <taxon>Trebouxiophyceae</taxon>
        <taxon>Trebouxiophyceae incertae sedis</taxon>
        <taxon>Coccomyxaceae</taxon>
        <taxon>Coccomyxa</taxon>
    </lineage>
</organism>
<protein>
    <recommendedName>
        <fullName evidence="2">RWD domain-containing protein</fullName>
    </recommendedName>
</protein>
<evidence type="ECO:0000313" key="3">
    <source>
        <dbReference type="EMBL" id="KAK9907290.1"/>
    </source>
</evidence>
<reference evidence="3 4" key="1">
    <citation type="journal article" date="2024" name="Nat. Commun.">
        <title>Phylogenomics reveals the evolutionary origins of lichenization in chlorophyte algae.</title>
        <authorList>
            <person name="Puginier C."/>
            <person name="Libourel C."/>
            <person name="Otte J."/>
            <person name="Skaloud P."/>
            <person name="Haon M."/>
            <person name="Grisel S."/>
            <person name="Petersen M."/>
            <person name="Berrin J.G."/>
            <person name="Delaux P.M."/>
            <person name="Dal Grande F."/>
            <person name="Keller J."/>
        </authorList>
    </citation>
    <scope>NUCLEOTIDE SEQUENCE [LARGE SCALE GENOMIC DNA]</scope>
    <source>
        <strain evidence="3 4">SAG 216-7</strain>
    </source>
</reference>
<evidence type="ECO:0000313" key="4">
    <source>
        <dbReference type="Proteomes" id="UP001491310"/>
    </source>
</evidence>
<dbReference type="SMART" id="SM00591">
    <property type="entry name" value="RWD"/>
    <property type="match status" value="1"/>
</dbReference>
<gene>
    <name evidence="3" type="ORF">WJX75_000810</name>
</gene>
<proteinExistence type="predicted"/>
<dbReference type="EMBL" id="JALJOT010000009">
    <property type="protein sequence ID" value="KAK9907290.1"/>
    <property type="molecule type" value="Genomic_DNA"/>
</dbReference>
<comment type="caution">
    <text evidence="3">The sequence shown here is derived from an EMBL/GenBank/DDBJ whole genome shotgun (WGS) entry which is preliminary data.</text>
</comment>
<dbReference type="InterPro" id="IPR042770">
    <property type="entry name" value="RWDD4"/>
</dbReference>
<dbReference type="InterPro" id="IPR006575">
    <property type="entry name" value="RWD_dom"/>
</dbReference>
<feature type="compositionally biased region" description="Basic and acidic residues" evidence="1">
    <location>
        <begin position="125"/>
        <end position="135"/>
    </location>
</feature>
<evidence type="ECO:0000259" key="2">
    <source>
        <dbReference type="PROSITE" id="PS50908"/>
    </source>
</evidence>
<dbReference type="Gene3D" id="3.10.110.10">
    <property type="entry name" value="Ubiquitin Conjugating Enzyme"/>
    <property type="match status" value="1"/>
</dbReference>
<feature type="domain" description="RWD" evidence="2">
    <location>
        <begin position="8"/>
        <end position="116"/>
    </location>
</feature>
<keyword evidence="4" id="KW-1185">Reference proteome</keyword>
<dbReference type="Pfam" id="PF05773">
    <property type="entry name" value="RWD"/>
    <property type="match status" value="1"/>
</dbReference>
<dbReference type="PANTHER" id="PTHR21275:SF1">
    <property type="entry name" value="RWD DOMAIN-CONTAINING PROTEIN 4"/>
    <property type="match status" value="1"/>
</dbReference>
<accession>A0ABR2YKC7</accession>
<evidence type="ECO:0000256" key="1">
    <source>
        <dbReference type="SAM" id="MobiDB-lite"/>
    </source>
</evidence>
<dbReference type="SUPFAM" id="SSF54495">
    <property type="entry name" value="UBC-like"/>
    <property type="match status" value="1"/>
</dbReference>